<proteinExistence type="predicted"/>
<name>A0A8J2MJV4_COTCN</name>
<keyword evidence="1" id="KW-0812">Transmembrane</keyword>
<keyword evidence="1" id="KW-0472">Membrane</keyword>
<sequence length="136" mass="15438">MITKKNSFHFSIYTKELNSIVTTIDHCEIKKARRMFINSTVTLLTIFLVFNVIVEISCREALNPDEDIGFPPITDMSESLREKLIESHTQVPCIIEYQITKRKIGECGKLTGSIRGCVSDSLVNPFHPDCLSSVTW</sequence>
<evidence type="ECO:0000313" key="2">
    <source>
        <dbReference type="EMBL" id="CAG5088429.1"/>
    </source>
</evidence>
<dbReference type="Proteomes" id="UP000786811">
    <property type="component" value="Unassembled WGS sequence"/>
</dbReference>
<comment type="caution">
    <text evidence="2">The sequence shown here is derived from an EMBL/GenBank/DDBJ whole genome shotgun (WGS) entry which is preliminary data.</text>
</comment>
<evidence type="ECO:0000313" key="3">
    <source>
        <dbReference type="Proteomes" id="UP000786811"/>
    </source>
</evidence>
<organism evidence="2 3">
    <name type="scientific">Cotesia congregata</name>
    <name type="common">Parasitoid wasp</name>
    <name type="synonym">Apanteles congregatus</name>
    <dbReference type="NCBI Taxonomy" id="51543"/>
    <lineage>
        <taxon>Eukaryota</taxon>
        <taxon>Metazoa</taxon>
        <taxon>Ecdysozoa</taxon>
        <taxon>Arthropoda</taxon>
        <taxon>Hexapoda</taxon>
        <taxon>Insecta</taxon>
        <taxon>Pterygota</taxon>
        <taxon>Neoptera</taxon>
        <taxon>Endopterygota</taxon>
        <taxon>Hymenoptera</taxon>
        <taxon>Apocrita</taxon>
        <taxon>Ichneumonoidea</taxon>
        <taxon>Braconidae</taxon>
        <taxon>Microgastrinae</taxon>
        <taxon>Cotesia</taxon>
    </lineage>
</organism>
<protein>
    <submittedName>
        <fullName evidence="2">Uncharacterized protein</fullName>
    </submittedName>
</protein>
<keyword evidence="1" id="KW-1133">Transmembrane helix</keyword>
<reference evidence="2" key="1">
    <citation type="submission" date="2021-04" db="EMBL/GenBank/DDBJ databases">
        <authorList>
            <person name="Chebbi M.A.C M."/>
        </authorList>
    </citation>
    <scope>NUCLEOTIDE SEQUENCE</scope>
</reference>
<dbReference type="OrthoDB" id="6626870at2759"/>
<accession>A0A8J2MJV4</accession>
<evidence type="ECO:0000256" key="1">
    <source>
        <dbReference type="SAM" id="Phobius"/>
    </source>
</evidence>
<keyword evidence="3" id="KW-1185">Reference proteome</keyword>
<dbReference type="AlphaFoldDB" id="A0A8J2MJV4"/>
<gene>
    <name evidence="2" type="ORF">HICCMSTLAB_LOCUS4839</name>
</gene>
<feature type="transmembrane region" description="Helical" evidence="1">
    <location>
        <begin position="35"/>
        <end position="54"/>
    </location>
</feature>
<dbReference type="EMBL" id="CAJNRD030001119">
    <property type="protein sequence ID" value="CAG5088429.1"/>
    <property type="molecule type" value="Genomic_DNA"/>
</dbReference>